<evidence type="ECO:0000313" key="2">
    <source>
        <dbReference type="EMBL" id="RRT35954.1"/>
    </source>
</evidence>
<protein>
    <submittedName>
        <fullName evidence="2">Uncharacterized protein</fullName>
    </submittedName>
</protein>
<evidence type="ECO:0000256" key="1">
    <source>
        <dbReference type="SAM" id="Phobius"/>
    </source>
</evidence>
<reference evidence="2 3" key="1">
    <citation type="journal article" date="2014" name="Agronomy (Basel)">
        <title>A Draft Genome Sequence for Ensete ventricosum, the Drought-Tolerant Tree Against Hunger.</title>
        <authorList>
            <person name="Harrison J."/>
            <person name="Moore K.A."/>
            <person name="Paszkiewicz K."/>
            <person name="Jones T."/>
            <person name="Grant M."/>
            <person name="Ambacheew D."/>
            <person name="Muzemil S."/>
            <person name="Studholme D.J."/>
        </authorList>
    </citation>
    <scope>NUCLEOTIDE SEQUENCE [LARGE SCALE GENOMIC DNA]</scope>
</reference>
<dbReference type="Proteomes" id="UP000287651">
    <property type="component" value="Unassembled WGS sequence"/>
</dbReference>
<gene>
    <name evidence="2" type="ORF">B296_00054925</name>
</gene>
<dbReference type="EMBL" id="AMZH03024276">
    <property type="protein sequence ID" value="RRT35954.1"/>
    <property type="molecule type" value="Genomic_DNA"/>
</dbReference>
<dbReference type="AlphaFoldDB" id="A0A426X905"/>
<organism evidence="2 3">
    <name type="scientific">Ensete ventricosum</name>
    <name type="common">Abyssinian banana</name>
    <name type="synonym">Musa ensete</name>
    <dbReference type="NCBI Taxonomy" id="4639"/>
    <lineage>
        <taxon>Eukaryota</taxon>
        <taxon>Viridiplantae</taxon>
        <taxon>Streptophyta</taxon>
        <taxon>Embryophyta</taxon>
        <taxon>Tracheophyta</taxon>
        <taxon>Spermatophyta</taxon>
        <taxon>Magnoliopsida</taxon>
        <taxon>Liliopsida</taxon>
        <taxon>Zingiberales</taxon>
        <taxon>Musaceae</taxon>
        <taxon>Ensete</taxon>
    </lineage>
</organism>
<feature type="transmembrane region" description="Helical" evidence="1">
    <location>
        <begin position="14"/>
        <end position="39"/>
    </location>
</feature>
<evidence type="ECO:0000313" key="3">
    <source>
        <dbReference type="Proteomes" id="UP000287651"/>
    </source>
</evidence>
<keyword evidence="1" id="KW-0812">Transmembrane</keyword>
<sequence length="95" mass="10226">MANLRTLGLVRRSAFISAAGVLPYAAYLEAVASSVALAIRTVRRGADFRDLGRLAWLQMSVPSFGISCCWHGSRCRHHLPGSPVVGMVRDVGAFP</sequence>
<accession>A0A426X905</accession>
<name>A0A426X905_ENSVE</name>
<proteinExistence type="predicted"/>
<keyword evidence="1" id="KW-0472">Membrane</keyword>
<keyword evidence="1" id="KW-1133">Transmembrane helix</keyword>
<comment type="caution">
    <text evidence="2">The sequence shown here is derived from an EMBL/GenBank/DDBJ whole genome shotgun (WGS) entry which is preliminary data.</text>
</comment>